<feature type="transmembrane region" description="Helical" evidence="1">
    <location>
        <begin position="77"/>
        <end position="98"/>
    </location>
</feature>
<reference evidence="3" key="2">
    <citation type="submission" date="2021-10" db="EMBL/GenBank/DDBJ databases">
        <title>Phylogenomics reveals ancestral predisposition of the termite-cultivated fungus Termitomyces towards a domesticated lifestyle.</title>
        <authorList>
            <person name="Auxier B."/>
            <person name="Grum-Grzhimaylo A."/>
            <person name="Cardenas M.E."/>
            <person name="Lodge J.D."/>
            <person name="Laessoe T."/>
            <person name="Pedersen O."/>
            <person name="Smith M.E."/>
            <person name="Kuyper T.W."/>
            <person name="Franco-Molano E.A."/>
            <person name="Baroni T.J."/>
            <person name="Aanen D.K."/>
        </authorList>
    </citation>
    <scope>NUCLEOTIDE SEQUENCE</scope>
    <source>
        <strain evidence="3">D49</strain>
    </source>
</reference>
<evidence type="ECO:0000256" key="1">
    <source>
        <dbReference type="SAM" id="Phobius"/>
    </source>
</evidence>
<feature type="transmembrane region" description="Helical" evidence="1">
    <location>
        <begin position="12"/>
        <end position="31"/>
    </location>
</feature>
<dbReference type="InterPro" id="IPR022703">
    <property type="entry name" value="DUF3533"/>
</dbReference>
<proteinExistence type="predicted"/>
<gene>
    <name evidence="3" type="ORF">H0H81_008034</name>
</gene>
<organism evidence="3 4">
    <name type="scientific">Sphagnurus paluster</name>
    <dbReference type="NCBI Taxonomy" id="117069"/>
    <lineage>
        <taxon>Eukaryota</taxon>
        <taxon>Fungi</taxon>
        <taxon>Dikarya</taxon>
        <taxon>Basidiomycota</taxon>
        <taxon>Agaricomycotina</taxon>
        <taxon>Agaricomycetes</taxon>
        <taxon>Agaricomycetidae</taxon>
        <taxon>Agaricales</taxon>
        <taxon>Tricholomatineae</taxon>
        <taxon>Lyophyllaceae</taxon>
        <taxon>Sphagnurus</taxon>
    </lineage>
</organism>
<name>A0A9P7FQG2_9AGAR</name>
<dbReference type="PANTHER" id="PTHR34814">
    <property type="entry name" value="NITROSOGUANIDINE RESISTANCE PROTEIN SNG1"/>
    <property type="match status" value="1"/>
</dbReference>
<comment type="caution">
    <text evidence="3">The sequence shown here is derived from an EMBL/GenBank/DDBJ whole genome shotgun (WGS) entry which is preliminary data.</text>
</comment>
<feature type="domain" description="DUF3533" evidence="2">
    <location>
        <begin position="5"/>
        <end position="88"/>
    </location>
</feature>
<keyword evidence="1" id="KW-0812">Transmembrane</keyword>
<reference evidence="3" key="1">
    <citation type="submission" date="2021-02" db="EMBL/GenBank/DDBJ databases">
        <authorList>
            <person name="Nieuwenhuis M."/>
            <person name="Van De Peppel L.J.J."/>
        </authorList>
    </citation>
    <scope>NUCLEOTIDE SEQUENCE</scope>
    <source>
        <strain evidence="3">D49</strain>
    </source>
</reference>
<dbReference type="EMBL" id="JABCKI010005933">
    <property type="protein sequence ID" value="KAG5636444.1"/>
    <property type="molecule type" value="Genomic_DNA"/>
</dbReference>
<keyword evidence="4" id="KW-1185">Reference proteome</keyword>
<keyword evidence="1" id="KW-0472">Membrane</keyword>
<protein>
    <recommendedName>
        <fullName evidence="2">DUF3533 domain-containing protein</fullName>
    </recommendedName>
</protein>
<dbReference type="Pfam" id="PF12051">
    <property type="entry name" value="DUF3533"/>
    <property type="match status" value="1"/>
</dbReference>
<dbReference type="GO" id="GO:0016020">
    <property type="term" value="C:membrane"/>
    <property type="evidence" value="ECO:0007669"/>
    <property type="project" value="TreeGrafter"/>
</dbReference>
<evidence type="ECO:0000313" key="3">
    <source>
        <dbReference type="EMBL" id="KAG5636444.1"/>
    </source>
</evidence>
<dbReference type="InterPro" id="IPR053001">
    <property type="entry name" value="MNNG_permease-like"/>
</dbReference>
<dbReference type="OrthoDB" id="2140105at2759"/>
<sequence length="114" mass="12784">MSETSGLALDSLSTLLTAAYTPFFMMIWIILNGSVISFPVEVMPAFFSYGYVTPFYNASQAARAIVFGTKNTIGDNMGILLMWVLLSCISLPLIQWYVRRRNTAQDPKQEKPYA</sequence>
<keyword evidence="1" id="KW-1133">Transmembrane helix</keyword>
<dbReference type="PANTHER" id="PTHR34814:SF1">
    <property type="entry name" value="NITROSOGUANIDINE RESISTANCE PROTEIN SNG1"/>
    <property type="match status" value="1"/>
</dbReference>
<accession>A0A9P7FQG2</accession>
<evidence type="ECO:0000259" key="2">
    <source>
        <dbReference type="Pfam" id="PF12051"/>
    </source>
</evidence>
<evidence type="ECO:0000313" key="4">
    <source>
        <dbReference type="Proteomes" id="UP000717328"/>
    </source>
</evidence>
<dbReference type="Proteomes" id="UP000717328">
    <property type="component" value="Unassembled WGS sequence"/>
</dbReference>
<dbReference type="AlphaFoldDB" id="A0A9P7FQG2"/>